<evidence type="ECO:0000256" key="1">
    <source>
        <dbReference type="SAM" id="MobiDB-lite"/>
    </source>
</evidence>
<feature type="compositionally biased region" description="Basic and acidic residues" evidence="1">
    <location>
        <begin position="200"/>
        <end position="211"/>
    </location>
</feature>
<dbReference type="OrthoDB" id="4311227at2"/>
<dbReference type="KEGG" id="stir:DDW44_30555"/>
<evidence type="ECO:0000313" key="3">
    <source>
        <dbReference type="Proteomes" id="UP000244900"/>
    </source>
</evidence>
<dbReference type="AlphaFoldDB" id="A0A2S1T217"/>
<name>A0A2S1T217_9ACTN</name>
<sequence length="472" mass="52532">MMPHARARCQPIPATRRQMNDADAPAETAVLGFSLVRSEAEQWVSRTRSRRIRRRGEWLRAVTCMVAGGFRKGANATTILVAEDIADRMPRSKDGTVAYCLAGMVQRLRLSKRCIAMHVQILRELGLLAWAEQGSSQRNALRTRLGDAFGPGVGFKRTATIYAPVAPPAWDEAMGHRIEGEGYGARLQGVTDAGRERAIGDARDRHEDRARGSSQSPVDNAGSCTPSVVVPQPRTSRSVDGGFKDRPRRRAARSQTSLTHRAKGSTGWTPRQAAYAMAQSEFVALHTWWAQSSCRRQLAFALRPFFAAGWSGEEVARELARWSVPLRPRHVASYVRSEIRRRVNSGALFLPDGSVAPYRQAASDDGRYQGWLARRRSEAEERWSQTASLRETARAAVPQGVRRARRVPRGLADARPDRVLCTSDELRAAMEKAPRFRSGEELWAEIEELSEVRRAHAGATWEFHPPAAAEPR</sequence>
<gene>
    <name evidence="2" type="ORF">DDW44_30555</name>
</gene>
<proteinExistence type="predicted"/>
<protein>
    <submittedName>
        <fullName evidence="2">Uncharacterized protein</fullName>
    </submittedName>
</protein>
<accession>A0A2S1T217</accession>
<dbReference type="EMBL" id="CP029188">
    <property type="protein sequence ID" value="AWI32661.1"/>
    <property type="molecule type" value="Genomic_DNA"/>
</dbReference>
<organism evidence="2 3">
    <name type="scientific">Streptomyces tirandamycinicus</name>
    <dbReference type="NCBI Taxonomy" id="2174846"/>
    <lineage>
        <taxon>Bacteria</taxon>
        <taxon>Bacillati</taxon>
        <taxon>Actinomycetota</taxon>
        <taxon>Actinomycetes</taxon>
        <taxon>Kitasatosporales</taxon>
        <taxon>Streptomycetaceae</taxon>
        <taxon>Streptomyces</taxon>
    </lineage>
</organism>
<feature type="compositionally biased region" description="Polar residues" evidence="1">
    <location>
        <begin position="212"/>
        <end position="226"/>
    </location>
</feature>
<keyword evidence="3" id="KW-1185">Reference proteome</keyword>
<evidence type="ECO:0000313" key="2">
    <source>
        <dbReference type="EMBL" id="AWI32661.1"/>
    </source>
</evidence>
<reference evidence="2 3" key="1">
    <citation type="submission" date="2018-05" db="EMBL/GenBank/DDBJ databases">
        <title>Complete genome sequence of sponge-derived Streptomyces sp. HNM0039.</title>
        <authorList>
            <person name="Huang X."/>
            <person name="Zhou S."/>
        </authorList>
    </citation>
    <scope>NUCLEOTIDE SEQUENCE [LARGE SCALE GENOMIC DNA]</scope>
    <source>
        <strain evidence="2 3">HNM0039</strain>
    </source>
</reference>
<feature type="region of interest" description="Disordered" evidence="1">
    <location>
        <begin position="200"/>
        <end position="266"/>
    </location>
</feature>
<dbReference type="Proteomes" id="UP000244900">
    <property type="component" value="Chromosome"/>
</dbReference>
<dbReference type="RefSeq" id="WP_108908529.1">
    <property type="nucleotide sequence ID" value="NZ_CP029188.1"/>
</dbReference>